<evidence type="ECO:0000313" key="5">
    <source>
        <dbReference type="Proteomes" id="UP000307000"/>
    </source>
</evidence>
<keyword evidence="2" id="KW-1133">Transmembrane helix</keyword>
<evidence type="ECO:0000256" key="1">
    <source>
        <dbReference type="SAM" id="MobiDB-lite"/>
    </source>
</evidence>
<feature type="transmembrane region" description="Helical" evidence="2">
    <location>
        <begin position="100"/>
        <end position="120"/>
    </location>
</feature>
<feature type="compositionally biased region" description="Low complexity" evidence="1">
    <location>
        <begin position="341"/>
        <end position="361"/>
    </location>
</feature>
<dbReference type="GO" id="GO:0080120">
    <property type="term" value="P:CAAX-box protein maturation"/>
    <property type="evidence" value="ECO:0007669"/>
    <property type="project" value="UniProtKB-ARBA"/>
</dbReference>
<gene>
    <name evidence="4" type="ORF">GcLGCM259_2332</name>
</gene>
<dbReference type="Proteomes" id="UP000307000">
    <property type="component" value="Chromosome"/>
</dbReference>
<dbReference type="Pfam" id="PF02517">
    <property type="entry name" value="Rce1-like"/>
    <property type="match status" value="1"/>
</dbReference>
<feature type="transmembrane region" description="Helical" evidence="2">
    <location>
        <begin position="211"/>
        <end position="232"/>
    </location>
</feature>
<feature type="compositionally biased region" description="Pro residues" evidence="1">
    <location>
        <begin position="391"/>
        <end position="402"/>
    </location>
</feature>
<accession>A0A5B7WVT5</accession>
<feature type="region of interest" description="Disordered" evidence="1">
    <location>
        <begin position="321"/>
        <end position="421"/>
    </location>
</feature>
<feature type="transmembrane region" description="Helical" evidence="2">
    <location>
        <begin position="263"/>
        <end position="281"/>
    </location>
</feature>
<organism evidence="4 5">
    <name type="scientific">Glutamicibacter creatinolyticus</name>
    <dbReference type="NCBI Taxonomy" id="162496"/>
    <lineage>
        <taxon>Bacteria</taxon>
        <taxon>Bacillati</taxon>
        <taxon>Actinomycetota</taxon>
        <taxon>Actinomycetes</taxon>
        <taxon>Micrococcales</taxon>
        <taxon>Micrococcaceae</taxon>
        <taxon>Glutamicibacter</taxon>
    </lineage>
</organism>
<feature type="region of interest" description="Disordered" evidence="1">
    <location>
        <begin position="1"/>
        <end position="22"/>
    </location>
</feature>
<evidence type="ECO:0000256" key="2">
    <source>
        <dbReference type="SAM" id="Phobius"/>
    </source>
</evidence>
<reference evidence="4 5" key="1">
    <citation type="submission" date="2018-12" db="EMBL/GenBank/DDBJ databases">
        <title>Complete Genome Sequence of Glutamicibacter creatinolyticus strain LGCM259,isolated from an abscess of a 12-year-old mare in Italy.</title>
        <authorList>
            <person name="Santos R.G."/>
            <person name="Silva A.L."/>
            <person name="Seyffert N."/>
            <person name="Castro T.L.P."/>
            <person name="Attili A.R."/>
            <person name="Rifici C."/>
            <person name="Mazzullo G."/>
            <person name="Brenig B."/>
            <person name="Venanzi F."/>
            <person name="Azevedo V."/>
        </authorList>
    </citation>
    <scope>NUCLEOTIDE SEQUENCE [LARGE SCALE GENOMIC DNA]</scope>
    <source>
        <strain evidence="4 5">LGCM 259</strain>
    </source>
</reference>
<name>A0A5B7WVT5_9MICC</name>
<feature type="transmembrane region" description="Helical" evidence="2">
    <location>
        <begin position="293"/>
        <end position="311"/>
    </location>
</feature>
<feature type="domain" description="CAAX prenyl protease 2/Lysostaphin resistance protein A-like" evidence="3">
    <location>
        <begin position="185"/>
        <end position="274"/>
    </location>
</feature>
<feature type="transmembrane region" description="Helical" evidence="2">
    <location>
        <begin position="140"/>
        <end position="162"/>
    </location>
</feature>
<dbReference type="EMBL" id="CP034412">
    <property type="protein sequence ID" value="QCY48039.1"/>
    <property type="molecule type" value="Genomic_DNA"/>
</dbReference>
<dbReference type="GO" id="GO:0004175">
    <property type="term" value="F:endopeptidase activity"/>
    <property type="evidence" value="ECO:0007669"/>
    <property type="project" value="UniProtKB-ARBA"/>
</dbReference>
<dbReference type="RefSeq" id="WP_175419417.1">
    <property type="nucleotide sequence ID" value="NZ_CP034412.1"/>
</dbReference>
<sequence length="421" mass="45380">MTSQPERLEPSPSPAGGDPQTEPRYAFHRLMRRDRQYRWWRPLAVGGTTLGFYLALTVLIVIAMIAMMLASPTAWMDTGTGDPLAASEELALDMSNPSDFILTMLSLILLIPACFFAYLLLGPKPVGLLWSVTGRLRFRWLAVCLGAALGVYLLYFGGGLLLEKTGVLPSAPVPAQSVPDSPLLMVILVLLLVPFQALAEEYLFRGMLMQIIGGWLKHPLFAILLPLPLFVFGHLYDVYGLLDVAAFALAAGYLTWRTGGLEAAIGMHVVNNVLLFLMGAAGLMDMNATEGSLAALLPSLVLTAVLTFLLVRLADRFGVQRTAGPAPLPPQPQYLVPWSTGGHPHFPQYHQQQYPGQQYPVPGHPAPGNYPSGHAPHPGHPTGAYWAPPAEQLPPYPNPPQQGPGAAGQGTDNPPEQQPGG</sequence>
<feature type="transmembrane region" description="Helical" evidence="2">
    <location>
        <begin position="238"/>
        <end position="256"/>
    </location>
</feature>
<protein>
    <submittedName>
        <fullName evidence="4">Glycine dehydrogenase (Aminomethyl-transferring)</fullName>
    </submittedName>
</protein>
<keyword evidence="2" id="KW-0472">Membrane</keyword>
<evidence type="ECO:0000259" key="3">
    <source>
        <dbReference type="Pfam" id="PF02517"/>
    </source>
</evidence>
<dbReference type="AlphaFoldDB" id="A0A5B7WVT5"/>
<evidence type="ECO:0000313" key="4">
    <source>
        <dbReference type="EMBL" id="QCY48039.1"/>
    </source>
</evidence>
<feature type="transmembrane region" description="Helical" evidence="2">
    <location>
        <begin position="182"/>
        <end position="199"/>
    </location>
</feature>
<keyword evidence="5" id="KW-1185">Reference proteome</keyword>
<feature type="transmembrane region" description="Helical" evidence="2">
    <location>
        <begin position="39"/>
        <end position="70"/>
    </location>
</feature>
<dbReference type="KEGG" id="gcr:GcLGCM259_2332"/>
<dbReference type="InterPro" id="IPR003675">
    <property type="entry name" value="Rce1/LyrA-like_dom"/>
</dbReference>
<proteinExistence type="predicted"/>
<keyword evidence="2" id="KW-0812">Transmembrane</keyword>